<dbReference type="RefSeq" id="WP_078501473.1">
    <property type="nucleotide sequence ID" value="NZ_MSZX01000010.1"/>
</dbReference>
<dbReference type="InterPro" id="IPR014145">
    <property type="entry name" value="LigD_pol_dom"/>
</dbReference>
<dbReference type="AlphaFoldDB" id="A0A1T2X3T6"/>
<evidence type="ECO:0000313" key="3">
    <source>
        <dbReference type="Proteomes" id="UP000190188"/>
    </source>
</evidence>
<reference evidence="2 3" key="1">
    <citation type="submission" date="2017-01" db="EMBL/GenBank/DDBJ databases">
        <title>Genome analysis of Paenibacillus selenitrireducens ES3-24.</title>
        <authorList>
            <person name="Xu D."/>
            <person name="Yao R."/>
            <person name="Zheng S."/>
        </authorList>
    </citation>
    <scope>NUCLEOTIDE SEQUENCE [LARGE SCALE GENOMIC DNA]</scope>
    <source>
        <strain evidence="2 3">ES3-24</strain>
    </source>
</reference>
<dbReference type="Proteomes" id="UP000190188">
    <property type="component" value="Unassembled WGS sequence"/>
</dbReference>
<gene>
    <name evidence="2" type="ORF">BVG16_22590</name>
</gene>
<dbReference type="PANTHER" id="PTHR42705:SF2">
    <property type="entry name" value="BIFUNCTIONAL NON-HOMOLOGOUS END JOINING PROTEIN LIGD"/>
    <property type="match status" value="1"/>
</dbReference>
<organism evidence="2 3">
    <name type="scientific">Paenibacillus selenitireducens</name>
    <dbReference type="NCBI Taxonomy" id="1324314"/>
    <lineage>
        <taxon>Bacteria</taxon>
        <taxon>Bacillati</taxon>
        <taxon>Bacillota</taxon>
        <taxon>Bacilli</taxon>
        <taxon>Bacillales</taxon>
        <taxon>Paenibacillaceae</taxon>
        <taxon>Paenibacillus</taxon>
    </lineage>
</organism>
<protein>
    <submittedName>
        <fullName evidence="2">DNA polymerase domain-containing protein</fullName>
    </submittedName>
</protein>
<dbReference type="STRING" id="1324314.BVG16_22590"/>
<sequence length="296" mass="33934">MGTAVKESIMIEGNEVTISNPDKLLYPEAGITKVDYLQKLAFLSPYLLRYCGGRYLTTIRCPNGIHDKLFYQKNCPKPQPPYVHTATVEDIHYVNLDSLSTLMWLGNLACLEFHPSLNRIGSPFPAEWIIDLDPTLEREPRIMEAAFAIGEILESLRITSVPKTSGATGVQIYIPLAEQKHYTFEKLRKLGHFIASFAVQKYPKLFTIERLKKDRGDKIYIDYLQHWHGKTLSAPYTPRAREHATLSTPLLWKEVEQGCDPRDFNLHTIQERLQQKGDLIAQIPPQHLDAHLSRFH</sequence>
<dbReference type="Pfam" id="PF21686">
    <property type="entry name" value="LigD_Prim-Pol"/>
    <property type="match status" value="1"/>
</dbReference>
<evidence type="ECO:0000313" key="2">
    <source>
        <dbReference type="EMBL" id="OPA74561.1"/>
    </source>
</evidence>
<dbReference type="Gene3D" id="3.90.920.10">
    <property type="entry name" value="DNA primase, PRIM domain"/>
    <property type="match status" value="1"/>
</dbReference>
<dbReference type="CDD" id="cd04861">
    <property type="entry name" value="LigD_Pol_like"/>
    <property type="match status" value="1"/>
</dbReference>
<proteinExistence type="predicted"/>
<keyword evidence="3" id="KW-1185">Reference proteome</keyword>
<dbReference type="EMBL" id="MSZX01000010">
    <property type="protein sequence ID" value="OPA74561.1"/>
    <property type="molecule type" value="Genomic_DNA"/>
</dbReference>
<accession>A0A1T2X3T6</accession>
<dbReference type="InterPro" id="IPR052171">
    <property type="entry name" value="NHEJ_LigD"/>
</dbReference>
<dbReference type="OrthoDB" id="9802472at2"/>
<name>A0A1T2X3T6_9BACL</name>
<dbReference type="NCBIfam" id="TIGR02778">
    <property type="entry name" value="ligD_pol"/>
    <property type="match status" value="1"/>
</dbReference>
<feature type="domain" description="DNA ligase D polymerase" evidence="1">
    <location>
        <begin position="32"/>
        <end position="279"/>
    </location>
</feature>
<dbReference type="PANTHER" id="PTHR42705">
    <property type="entry name" value="BIFUNCTIONAL NON-HOMOLOGOUS END JOINING PROTEIN LIGD"/>
    <property type="match status" value="1"/>
</dbReference>
<comment type="caution">
    <text evidence="2">The sequence shown here is derived from an EMBL/GenBank/DDBJ whole genome shotgun (WGS) entry which is preliminary data.</text>
</comment>
<evidence type="ECO:0000259" key="1">
    <source>
        <dbReference type="Pfam" id="PF21686"/>
    </source>
</evidence>